<name>A0ABS3PUB5_9FLAO</name>
<keyword evidence="2" id="KW-0472">Membrane</keyword>
<feature type="transmembrane region" description="Helical" evidence="2">
    <location>
        <begin position="12"/>
        <end position="31"/>
    </location>
</feature>
<feature type="domain" description="Conjugative transposon TraM C-terminal" evidence="3">
    <location>
        <begin position="260"/>
        <end position="407"/>
    </location>
</feature>
<evidence type="ECO:0000256" key="1">
    <source>
        <dbReference type="SAM" id="MobiDB-lite"/>
    </source>
</evidence>
<dbReference type="InterPro" id="IPR055407">
    <property type="entry name" value="TraM_C"/>
</dbReference>
<gene>
    <name evidence="4" type="primary">traM</name>
    <name evidence="4" type="ORF">J4N46_00330</name>
</gene>
<sequence length="420" mass="48717">MQKNKVNFKQPKYIIPLIALPFVLFMGYQIVSIFDDDGKQTQEQKDLNTSMGNIESDVLSKNDAYDQLFESTSDNRSMIQSFDKENDSLFNYTDNLDDKQKRYIDSLEYAQHQNLGKNDNRSIYEQKNYYNPNEAKQQQQRQQQLLQQEQDDDRDYQRSKEIMRMLNETQQPQQDTAPKQKEDDKENYDPVKTLRQQMFFLDSLEKAKDPEAQRQMAASERIRTNKEKREKFLNRSLQVTKANNLGNFNHIAKEQENNTIKAVIDENIKGFLGSRIRIRLLENIYVGKGKNKKLVPKGTFLYAEIAGFSQQRVYLGIVSVLTKNEILPINLSIFDTDGGKGLYVPSSTFREMTRELGANSVQGVNVESGQGFFTSLASNLFRSTSEAVAAIIRKNKVKLKYNSYIFLINEEELKNNNDEQ</sequence>
<evidence type="ECO:0000313" key="4">
    <source>
        <dbReference type="EMBL" id="MBO1882916.1"/>
    </source>
</evidence>
<dbReference type="RefSeq" id="WP_208057407.1">
    <property type="nucleotide sequence ID" value="NZ_JAGDYP010000001.1"/>
</dbReference>
<dbReference type="Pfam" id="PF12508">
    <property type="entry name" value="Transposon_TraM"/>
    <property type="match status" value="1"/>
</dbReference>
<feature type="compositionally biased region" description="Low complexity" evidence="1">
    <location>
        <begin position="137"/>
        <end position="148"/>
    </location>
</feature>
<organism evidence="4 5">
    <name type="scientific">Capnocytophaga bilenii</name>
    <dbReference type="NCBI Taxonomy" id="2819369"/>
    <lineage>
        <taxon>Bacteria</taxon>
        <taxon>Pseudomonadati</taxon>
        <taxon>Bacteroidota</taxon>
        <taxon>Flavobacteriia</taxon>
        <taxon>Flavobacteriales</taxon>
        <taxon>Flavobacteriaceae</taxon>
        <taxon>Capnocytophaga</taxon>
    </lineage>
</organism>
<proteinExistence type="predicted"/>
<keyword evidence="2" id="KW-1133">Transmembrane helix</keyword>
<dbReference type="Proteomes" id="UP000681610">
    <property type="component" value="Unassembled WGS sequence"/>
</dbReference>
<protein>
    <submittedName>
        <fullName evidence="4">Conjugative transposon protein TraM</fullName>
    </submittedName>
</protein>
<accession>A0ABS3PUB5</accession>
<feature type="compositionally biased region" description="Polar residues" evidence="1">
    <location>
        <begin position="167"/>
        <end position="177"/>
    </location>
</feature>
<evidence type="ECO:0000259" key="3">
    <source>
        <dbReference type="Pfam" id="PF12508"/>
    </source>
</evidence>
<evidence type="ECO:0000256" key="2">
    <source>
        <dbReference type="SAM" id="Phobius"/>
    </source>
</evidence>
<evidence type="ECO:0000313" key="5">
    <source>
        <dbReference type="Proteomes" id="UP000681610"/>
    </source>
</evidence>
<feature type="region of interest" description="Disordered" evidence="1">
    <location>
        <begin position="133"/>
        <end position="188"/>
    </location>
</feature>
<dbReference type="EMBL" id="JAGDYP010000001">
    <property type="protein sequence ID" value="MBO1882916.1"/>
    <property type="molecule type" value="Genomic_DNA"/>
</dbReference>
<reference evidence="4 5" key="1">
    <citation type="submission" date="2021-03" db="EMBL/GenBank/DDBJ databases">
        <title>Isolation and description of Capnocytophaga bilenii sp. nov., a novel Capnocytophaga species, isolated from a gingivitis subject.</title>
        <authorList>
            <person name="Antezack A."/>
            <person name="Monnet-Corti V."/>
            <person name="La Scola B."/>
        </authorList>
    </citation>
    <scope>NUCLEOTIDE SEQUENCE [LARGE SCALE GENOMIC DNA]</scope>
    <source>
        <strain evidence="4 5">Marseille-Q4570</strain>
    </source>
</reference>
<comment type="caution">
    <text evidence="4">The sequence shown here is derived from an EMBL/GenBank/DDBJ whole genome shotgun (WGS) entry which is preliminary data.</text>
</comment>
<keyword evidence="5" id="KW-1185">Reference proteome</keyword>
<feature type="compositionally biased region" description="Basic and acidic residues" evidence="1">
    <location>
        <begin position="178"/>
        <end position="188"/>
    </location>
</feature>
<keyword evidence="2" id="KW-0812">Transmembrane</keyword>